<evidence type="ECO:0000259" key="8">
    <source>
        <dbReference type="Pfam" id="PF04239"/>
    </source>
</evidence>
<reference evidence="10" key="1">
    <citation type="submission" date="2022-07" db="EMBL/GenBank/DDBJ databases">
        <title>FELIX.</title>
        <authorList>
            <person name="Wan K.H."/>
            <person name="Park S."/>
            <person name="Lawrence Q."/>
            <person name="Eichenberger J.P."/>
            <person name="Booth B.W."/>
            <person name="Piaggio A.J."/>
            <person name="Chandler J.C."/>
            <person name="Franklin A.B."/>
            <person name="Celniker S.E."/>
        </authorList>
    </citation>
    <scope>NUCLEOTIDE SEQUENCE</scope>
    <source>
        <strain evidence="10">QA-1986 374</strain>
    </source>
</reference>
<feature type="domain" description="YetF-like N-terminal transmembrane" evidence="9">
    <location>
        <begin position="5"/>
        <end position="77"/>
    </location>
</feature>
<gene>
    <name evidence="10" type="ORF">NP439_16835</name>
</gene>
<evidence type="ECO:0000256" key="1">
    <source>
        <dbReference type="ARBA" id="ARBA00004651"/>
    </source>
</evidence>
<keyword evidence="11" id="KW-1185">Reference proteome</keyword>
<feature type="transmembrane region" description="Helical" evidence="7">
    <location>
        <begin position="6"/>
        <end position="26"/>
    </location>
</feature>
<dbReference type="Gene3D" id="3.30.240.20">
    <property type="entry name" value="bsu07140 like domains"/>
    <property type="match status" value="2"/>
</dbReference>
<feature type="domain" description="YetF C-terminal" evidence="8">
    <location>
        <begin position="82"/>
        <end position="214"/>
    </location>
</feature>
<dbReference type="Proteomes" id="UP001059773">
    <property type="component" value="Chromosome"/>
</dbReference>
<dbReference type="PANTHER" id="PTHR34582:SF7">
    <property type="entry name" value="UPF0702 TRANSMEMBRANE PROTEIN YDFS"/>
    <property type="match status" value="1"/>
</dbReference>
<evidence type="ECO:0000256" key="7">
    <source>
        <dbReference type="SAM" id="Phobius"/>
    </source>
</evidence>
<feature type="transmembrane region" description="Helical" evidence="7">
    <location>
        <begin position="59"/>
        <end position="76"/>
    </location>
</feature>
<evidence type="ECO:0000256" key="3">
    <source>
        <dbReference type="ARBA" id="ARBA00022475"/>
    </source>
</evidence>
<dbReference type="Pfam" id="PF20730">
    <property type="entry name" value="YetF_N"/>
    <property type="match status" value="1"/>
</dbReference>
<evidence type="ECO:0000256" key="5">
    <source>
        <dbReference type="ARBA" id="ARBA00022989"/>
    </source>
</evidence>
<dbReference type="InterPro" id="IPR007353">
    <property type="entry name" value="DUF421"/>
</dbReference>
<dbReference type="Pfam" id="PF07870">
    <property type="entry name" value="DUF1657"/>
    <property type="match status" value="1"/>
</dbReference>
<dbReference type="InterPro" id="IPR023090">
    <property type="entry name" value="UPF0702_alpha/beta_dom_sf"/>
</dbReference>
<evidence type="ECO:0000313" key="10">
    <source>
        <dbReference type="EMBL" id="UUI01704.1"/>
    </source>
</evidence>
<dbReference type="InterPro" id="IPR048454">
    <property type="entry name" value="YetF_N"/>
</dbReference>
<proteinExistence type="inferred from homology"/>
<dbReference type="Pfam" id="PF04239">
    <property type="entry name" value="DUF421"/>
    <property type="match status" value="1"/>
</dbReference>
<evidence type="ECO:0000256" key="6">
    <source>
        <dbReference type="ARBA" id="ARBA00023136"/>
    </source>
</evidence>
<dbReference type="EMBL" id="CP101914">
    <property type="protein sequence ID" value="UUI01704.1"/>
    <property type="molecule type" value="Genomic_DNA"/>
</dbReference>
<dbReference type="InterPro" id="IPR012452">
    <property type="entry name" value="DUF1657"/>
</dbReference>
<organism evidence="10 11">
    <name type="scientific">Oceanobacillus jeddahense</name>
    <dbReference type="NCBI Taxonomy" id="1462527"/>
    <lineage>
        <taxon>Bacteria</taxon>
        <taxon>Bacillati</taxon>
        <taxon>Bacillota</taxon>
        <taxon>Bacilli</taxon>
        <taxon>Bacillales</taxon>
        <taxon>Bacillaceae</taxon>
        <taxon>Oceanobacillus</taxon>
    </lineage>
</organism>
<dbReference type="PANTHER" id="PTHR34582">
    <property type="entry name" value="UPF0702 TRANSMEMBRANE PROTEIN YCAP"/>
    <property type="match status" value="1"/>
</dbReference>
<comment type="similarity">
    <text evidence="2">Belongs to the UPF0702 family.</text>
</comment>
<protein>
    <submittedName>
        <fullName evidence="10">DUF421 domain-containing protein</fullName>
    </submittedName>
</protein>
<evidence type="ECO:0000256" key="2">
    <source>
        <dbReference type="ARBA" id="ARBA00006448"/>
    </source>
</evidence>
<comment type="subcellular location">
    <subcellularLocation>
        <location evidence="1">Cell membrane</location>
        <topology evidence="1">Multi-pass membrane protein</topology>
    </subcellularLocation>
</comment>
<evidence type="ECO:0000259" key="9">
    <source>
        <dbReference type="Pfam" id="PF20730"/>
    </source>
</evidence>
<evidence type="ECO:0000256" key="4">
    <source>
        <dbReference type="ARBA" id="ARBA00022692"/>
    </source>
</evidence>
<keyword evidence="5 7" id="KW-1133">Transmembrane helix</keyword>
<keyword evidence="4 7" id="KW-0812">Transmembrane</keyword>
<keyword evidence="3" id="KW-1003">Cell membrane</keyword>
<sequence>MPEWISIIIRSLILITVLFFFVKWLGAKQLSQLNIFETISGIVLGGIAAFHTVDPYSSFYYALLAMFVWFIAAFTIEKLSLKSKRIRDFTDGNSTVFIQNGKIMEENLKKEGYSTDDLLEKLRNNNQFLVSDVEFAVLEPTGELNVLPKKENQPVTLKDLNITPAPAKEPQTVIADGNILLEPLANASLNPTWLEAELEKQNVTIDNVFLGQVDHQGQLFLDLYDDHITVPEPAQPALLLASMKKCQADLELFALATDNPEAKELYNRNQKRLQEAVKRMEPFLTS</sequence>
<evidence type="ECO:0000313" key="11">
    <source>
        <dbReference type="Proteomes" id="UP001059773"/>
    </source>
</evidence>
<accession>A0ABY5JSX1</accession>
<dbReference type="RefSeq" id="WP_256707029.1">
    <property type="nucleotide sequence ID" value="NZ_CP101914.1"/>
</dbReference>
<feature type="transmembrane region" description="Helical" evidence="7">
    <location>
        <begin position="33"/>
        <end position="53"/>
    </location>
</feature>
<keyword evidence="6 7" id="KW-0472">Membrane</keyword>
<name>A0ABY5JSX1_9BACI</name>